<dbReference type="InterPro" id="IPR013491">
    <property type="entry name" value="Tape_meas_N"/>
</dbReference>
<proteinExistence type="predicted"/>
<evidence type="ECO:0000256" key="1">
    <source>
        <dbReference type="SAM" id="Phobius"/>
    </source>
</evidence>
<feature type="non-terminal residue" evidence="3">
    <location>
        <position position="321"/>
    </location>
</feature>
<accession>A0A0F9UER3</accession>
<dbReference type="AlphaFoldDB" id="A0A0F9UER3"/>
<keyword evidence="1" id="KW-0472">Membrane</keyword>
<evidence type="ECO:0000259" key="2">
    <source>
        <dbReference type="Pfam" id="PF20155"/>
    </source>
</evidence>
<reference evidence="3" key="1">
    <citation type="journal article" date="2015" name="Nature">
        <title>Complex archaea that bridge the gap between prokaryotes and eukaryotes.</title>
        <authorList>
            <person name="Spang A."/>
            <person name="Saw J.H."/>
            <person name="Jorgensen S.L."/>
            <person name="Zaremba-Niedzwiedzka K."/>
            <person name="Martijn J."/>
            <person name="Lind A.E."/>
            <person name="van Eijk R."/>
            <person name="Schleper C."/>
            <person name="Guy L."/>
            <person name="Ettema T.J."/>
        </authorList>
    </citation>
    <scope>NUCLEOTIDE SEQUENCE</scope>
</reference>
<organism evidence="3">
    <name type="scientific">marine sediment metagenome</name>
    <dbReference type="NCBI Taxonomy" id="412755"/>
    <lineage>
        <taxon>unclassified sequences</taxon>
        <taxon>metagenomes</taxon>
        <taxon>ecological metagenomes</taxon>
    </lineage>
</organism>
<dbReference type="PANTHER" id="PTHR38812">
    <property type="entry name" value="MU-LIKE PROPHAGE FLUMU PROTEIN GP42"/>
    <property type="match status" value="1"/>
</dbReference>
<feature type="domain" description="Tape measure protein N-terminal" evidence="2">
    <location>
        <begin position="79"/>
        <end position="255"/>
    </location>
</feature>
<feature type="transmembrane region" description="Helical" evidence="1">
    <location>
        <begin position="300"/>
        <end position="320"/>
    </location>
</feature>
<dbReference type="Pfam" id="PF20155">
    <property type="entry name" value="TMP_3"/>
    <property type="match status" value="1"/>
</dbReference>
<evidence type="ECO:0000313" key="3">
    <source>
        <dbReference type="EMBL" id="KKN52103.1"/>
    </source>
</evidence>
<name>A0A0F9UER3_9ZZZZ</name>
<keyword evidence="1" id="KW-1133">Transmembrane helix</keyword>
<dbReference type="EMBL" id="LAZR01001033">
    <property type="protein sequence ID" value="KKN52103.1"/>
    <property type="molecule type" value="Genomic_DNA"/>
</dbReference>
<comment type="caution">
    <text evidence="3">The sequence shown here is derived from an EMBL/GenBank/DDBJ whole genome shotgun (WGS) entry which is preliminary data.</text>
</comment>
<dbReference type="PANTHER" id="PTHR38812:SF2">
    <property type="entry name" value="MU-LIKE PROPHAGE FLUMU PROTEIN GP42"/>
    <property type="match status" value="1"/>
</dbReference>
<dbReference type="InterPro" id="IPR053058">
    <property type="entry name" value="Mulikevirus_tape_measure"/>
</dbReference>
<sequence length="321" mass="33869">MGFKAVVNFVAGDHYSRVVNKARNATKKFSKSVRASAKNAKEASKSYKALGSSISGAGAKVSLLGAGILAFGILALKKSGEIEQIGVAFETMTGSAKAGQQALKSVIAFTASTPFQLEGVSGVATGLLSVGFKASELTARLKTLGDIAAGVNKSIAEVAQPFLKGKSSKFSMEVMTQFLEKNINLWPAMTKTMGKTKDQIIKLFAKGKMTFAHLDAALQSMTKKGGLFHDMMLKMSNTFPGLISTLSDNITMSMAVIGDAIRETTGIDLTIVSMTKHLKEFQEWFPAWAKAHPGIMKTGIALAGILIVLGPLMIALGGLIA</sequence>
<keyword evidence="1" id="KW-0812">Transmembrane</keyword>
<protein>
    <recommendedName>
        <fullName evidence="2">Tape measure protein N-terminal domain-containing protein</fullName>
    </recommendedName>
</protein>
<gene>
    <name evidence="3" type="ORF">LCGC14_0615770</name>
</gene>